<protein>
    <recommendedName>
        <fullName evidence="1">DUF4842 domain-containing protein</fullName>
    </recommendedName>
</protein>
<dbReference type="Pfam" id="PF16130">
    <property type="entry name" value="DUF4842"/>
    <property type="match status" value="1"/>
</dbReference>
<name>A0ABP8V6K2_9GAMM</name>
<gene>
    <name evidence="2" type="ORF">GCM10023116_33270</name>
</gene>
<reference evidence="3" key="1">
    <citation type="journal article" date="2019" name="Int. J. Syst. Evol. Microbiol.">
        <title>The Global Catalogue of Microorganisms (GCM) 10K type strain sequencing project: providing services to taxonomists for standard genome sequencing and annotation.</title>
        <authorList>
            <consortium name="The Broad Institute Genomics Platform"/>
            <consortium name="The Broad Institute Genome Sequencing Center for Infectious Disease"/>
            <person name="Wu L."/>
            <person name="Ma J."/>
        </authorList>
    </citation>
    <scope>NUCLEOTIDE SEQUENCE [LARGE SCALE GENOMIC DNA]</scope>
    <source>
        <strain evidence="3">JCM 17805</strain>
    </source>
</reference>
<dbReference type="EMBL" id="BAABFL010000434">
    <property type="protein sequence ID" value="GAA4651044.1"/>
    <property type="molecule type" value="Genomic_DNA"/>
</dbReference>
<feature type="domain" description="DUF4842" evidence="1">
    <location>
        <begin position="207"/>
        <end position="391"/>
    </location>
</feature>
<organism evidence="2 3">
    <name type="scientific">Kistimonas scapharcae</name>
    <dbReference type="NCBI Taxonomy" id="1036133"/>
    <lineage>
        <taxon>Bacteria</taxon>
        <taxon>Pseudomonadati</taxon>
        <taxon>Pseudomonadota</taxon>
        <taxon>Gammaproteobacteria</taxon>
        <taxon>Oceanospirillales</taxon>
        <taxon>Endozoicomonadaceae</taxon>
        <taxon>Kistimonas</taxon>
    </lineage>
</organism>
<dbReference type="Proteomes" id="UP001500604">
    <property type="component" value="Unassembled WGS sequence"/>
</dbReference>
<evidence type="ECO:0000259" key="1">
    <source>
        <dbReference type="Pfam" id="PF16130"/>
    </source>
</evidence>
<dbReference type="RefSeq" id="WP_345197344.1">
    <property type="nucleotide sequence ID" value="NZ_BAABFL010000434.1"/>
</dbReference>
<dbReference type="NCBIfam" id="TIGR04456">
    <property type="entry name" value="LruC_dom"/>
    <property type="match status" value="1"/>
</dbReference>
<accession>A0ABP8V6K2</accession>
<evidence type="ECO:0000313" key="2">
    <source>
        <dbReference type="EMBL" id="GAA4651044.1"/>
    </source>
</evidence>
<evidence type="ECO:0000313" key="3">
    <source>
        <dbReference type="Proteomes" id="UP001500604"/>
    </source>
</evidence>
<proteinExistence type="predicted"/>
<dbReference type="InterPro" id="IPR031025">
    <property type="entry name" value="LruC_dom"/>
</dbReference>
<dbReference type="InterPro" id="IPR032295">
    <property type="entry name" value="DUF4842"/>
</dbReference>
<keyword evidence="3" id="KW-1185">Reference proteome</keyword>
<comment type="caution">
    <text evidence="2">The sequence shown here is derived from an EMBL/GenBank/DDBJ whole genome shotgun (WGS) entry which is preliminary data.</text>
</comment>
<sequence length="438" mass="48046">MTALIISPLCFSERFGDVSNGNSISDSATVCMSVGLYGAISNLDNIHLSTTGADGAAGTSYEGNDTFHVDSNGGVRITVTGNQLTNGSDTIRTYYFIDDNLGQVSTQEGETHNSDHQVKVLAQLNNISSQKAGSYNGQLQITLSPLIGGSSGCGESAQSMPINEEDTWAFMAFEDLYPNPGDADYNDFVMAFNATESYDANGGLDTIAMSFVPLARGAGYNHSIWLDLDGVIDMNNTNITTETDPLYQGDASIKVTYTNLENNNVSTKYYDIDDDIPIFHNTRSTLDGYANVYDWQSITYPKLKTDIEITMADSTANLLSERGSIHEGSYRVYMHVNNTNSDIDLAAVNPDDGMIDSNGYPFGLVVPGGWQWPLEKVNINQAYQYFDDYRSWLTGESPSLSFEAENWFYAPDTSGLVYSQDNIDILMDYIETFSTTQE</sequence>